<dbReference type="PANTHER" id="PTHR13887">
    <property type="entry name" value="GLUTATHIONE S-TRANSFERASE KAPPA"/>
    <property type="match status" value="1"/>
</dbReference>
<gene>
    <name evidence="2" type="ORF">CcCBS67573_g03889</name>
</gene>
<name>A0A507FGT8_9FUNG</name>
<dbReference type="InterPro" id="IPR036249">
    <property type="entry name" value="Thioredoxin-like_sf"/>
</dbReference>
<evidence type="ECO:0000313" key="2">
    <source>
        <dbReference type="EMBL" id="TPX74825.1"/>
    </source>
</evidence>
<dbReference type="AlphaFoldDB" id="A0A507FGT8"/>
<dbReference type="EMBL" id="QEAP01000106">
    <property type="protein sequence ID" value="TPX74825.1"/>
    <property type="molecule type" value="Genomic_DNA"/>
</dbReference>
<dbReference type="Pfam" id="PF01323">
    <property type="entry name" value="DSBA"/>
    <property type="match status" value="1"/>
</dbReference>
<dbReference type="PANTHER" id="PTHR13887:SF41">
    <property type="entry name" value="THIOREDOXIN SUPERFAMILY PROTEIN"/>
    <property type="match status" value="1"/>
</dbReference>
<dbReference type="InterPro" id="IPR001853">
    <property type="entry name" value="DSBA-like_thioredoxin_dom"/>
</dbReference>
<sequence length="218" mass="24165">MTRQLTVTIITDTVCPWCYVGKKRFERAVTSFKLRPGFEDVEFKLTYQPFQLNPAQSKEGEDKIKMYERKFGKTRYEQMMGHLKQVGVAEGIQFSSGGMIGNSLDSHRLVKFAGLLADQKQDAVINRLYRAYFEEEKNIADSQVLVSIAESAGLDGAKVREMLAGDHLLKETQDAVDQVHASGVSGVPFFIVGDKFAVSGAQDPAAFEAVFERALGAV</sequence>
<proteinExistence type="predicted"/>
<accession>A0A507FGT8</accession>
<dbReference type="SUPFAM" id="SSF52833">
    <property type="entry name" value="Thioredoxin-like"/>
    <property type="match status" value="1"/>
</dbReference>
<evidence type="ECO:0000259" key="1">
    <source>
        <dbReference type="Pfam" id="PF01323"/>
    </source>
</evidence>
<dbReference type="STRING" id="246404.A0A507FGT8"/>
<feature type="domain" description="DSBA-like thioredoxin" evidence="1">
    <location>
        <begin position="6"/>
        <end position="209"/>
    </location>
</feature>
<dbReference type="CDD" id="cd03024">
    <property type="entry name" value="DsbA_FrnE"/>
    <property type="match status" value="1"/>
</dbReference>
<dbReference type="OrthoDB" id="1930760at2759"/>
<dbReference type="GO" id="GO:0016491">
    <property type="term" value="F:oxidoreductase activity"/>
    <property type="evidence" value="ECO:0007669"/>
    <property type="project" value="InterPro"/>
</dbReference>
<dbReference type="Proteomes" id="UP000320333">
    <property type="component" value="Unassembled WGS sequence"/>
</dbReference>
<evidence type="ECO:0000313" key="3">
    <source>
        <dbReference type="Proteomes" id="UP000320333"/>
    </source>
</evidence>
<protein>
    <recommendedName>
        <fullName evidence="1">DSBA-like thioredoxin domain-containing protein</fullName>
    </recommendedName>
</protein>
<reference evidence="2 3" key="1">
    <citation type="journal article" date="2019" name="Sci. Rep.">
        <title>Comparative genomics of chytrid fungi reveal insights into the obligate biotrophic and pathogenic lifestyle of Synchytrium endobioticum.</title>
        <authorList>
            <person name="van de Vossenberg B.T.L.H."/>
            <person name="Warris S."/>
            <person name="Nguyen H.D.T."/>
            <person name="van Gent-Pelzer M.P.E."/>
            <person name="Joly D.L."/>
            <person name="van de Geest H.C."/>
            <person name="Bonants P.J.M."/>
            <person name="Smith D.S."/>
            <person name="Levesque C.A."/>
            <person name="van der Lee T.A.J."/>
        </authorList>
    </citation>
    <scope>NUCLEOTIDE SEQUENCE [LARGE SCALE GENOMIC DNA]</scope>
    <source>
        <strain evidence="2 3">CBS 675.73</strain>
    </source>
</reference>
<keyword evidence="3" id="KW-1185">Reference proteome</keyword>
<comment type="caution">
    <text evidence="2">The sequence shown here is derived from an EMBL/GenBank/DDBJ whole genome shotgun (WGS) entry which is preliminary data.</text>
</comment>
<organism evidence="2 3">
    <name type="scientific">Chytriomyces confervae</name>
    <dbReference type="NCBI Taxonomy" id="246404"/>
    <lineage>
        <taxon>Eukaryota</taxon>
        <taxon>Fungi</taxon>
        <taxon>Fungi incertae sedis</taxon>
        <taxon>Chytridiomycota</taxon>
        <taxon>Chytridiomycota incertae sedis</taxon>
        <taxon>Chytridiomycetes</taxon>
        <taxon>Chytridiales</taxon>
        <taxon>Chytriomycetaceae</taxon>
        <taxon>Chytriomyces</taxon>
    </lineage>
</organism>
<dbReference type="Gene3D" id="3.40.30.10">
    <property type="entry name" value="Glutaredoxin"/>
    <property type="match status" value="1"/>
</dbReference>